<sequence length="105" mass="11661">MITATNHRRSREQTHGSSPDADKRMWRDLESLPWALIASSLSVGSSLKFNAMRAHVLPLQHLPPAVRALTSPAMVRHVCPPALPGFLLSFLLQQHLGLLPRLRAL</sequence>
<evidence type="ECO:0000313" key="3">
    <source>
        <dbReference type="Proteomes" id="UP001497482"/>
    </source>
</evidence>
<feature type="compositionally biased region" description="Basic residues" evidence="1">
    <location>
        <begin position="1"/>
        <end position="10"/>
    </location>
</feature>
<protein>
    <submittedName>
        <fullName evidence="2">Uncharacterized protein</fullName>
    </submittedName>
</protein>
<reference evidence="2 3" key="1">
    <citation type="submission" date="2024-04" db="EMBL/GenBank/DDBJ databases">
        <authorList>
            <person name="Waldvogel A.-M."/>
            <person name="Schoenle A."/>
        </authorList>
    </citation>
    <scope>NUCLEOTIDE SEQUENCE [LARGE SCALE GENOMIC DNA]</scope>
</reference>
<evidence type="ECO:0000256" key="1">
    <source>
        <dbReference type="SAM" id="MobiDB-lite"/>
    </source>
</evidence>
<organism evidence="2 3">
    <name type="scientific">Knipowitschia caucasica</name>
    <name type="common">Caucasian dwarf goby</name>
    <name type="synonym">Pomatoschistus caucasicus</name>
    <dbReference type="NCBI Taxonomy" id="637954"/>
    <lineage>
        <taxon>Eukaryota</taxon>
        <taxon>Metazoa</taxon>
        <taxon>Chordata</taxon>
        <taxon>Craniata</taxon>
        <taxon>Vertebrata</taxon>
        <taxon>Euteleostomi</taxon>
        <taxon>Actinopterygii</taxon>
        <taxon>Neopterygii</taxon>
        <taxon>Teleostei</taxon>
        <taxon>Neoteleostei</taxon>
        <taxon>Acanthomorphata</taxon>
        <taxon>Gobiaria</taxon>
        <taxon>Gobiiformes</taxon>
        <taxon>Gobioidei</taxon>
        <taxon>Gobiidae</taxon>
        <taxon>Gobiinae</taxon>
        <taxon>Knipowitschia</taxon>
    </lineage>
</organism>
<proteinExistence type="predicted"/>
<dbReference type="EMBL" id="OZ035830">
    <property type="protein sequence ID" value="CAL1614070.1"/>
    <property type="molecule type" value="Genomic_DNA"/>
</dbReference>
<gene>
    <name evidence="2" type="ORF">KC01_LOCUS40160</name>
</gene>
<dbReference type="Proteomes" id="UP001497482">
    <property type="component" value="Chromosome 8"/>
</dbReference>
<name>A0AAV2ML53_KNICA</name>
<evidence type="ECO:0000313" key="2">
    <source>
        <dbReference type="EMBL" id="CAL1614070.1"/>
    </source>
</evidence>
<dbReference type="AlphaFoldDB" id="A0AAV2ML53"/>
<accession>A0AAV2ML53</accession>
<keyword evidence="3" id="KW-1185">Reference proteome</keyword>
<feature type="region of interest" description="Disordered" evidence="1">
    <location>
        <begin position="1"/>
        <end position="24"/>
    </location>
</feature>